<dbReference type="GO" id="GO:0004497">
    <property type="term" value="F:monooxygenase activity"/>
    <property type="evidence" value="ECO:0007669"/>
    <property type="project" value="UniProtKB-KW"/>
</dbReference>
<dbReference type="Proteomes" id="UP000176998">
    <property type="component" value="Unassembled WGS sequence"/>
</dbReference>
<dbReference type="EMBL" id="MJBS01000101">
    <property type="protein sequence ID" value="OHE94392.1"/>
    <property type="molecule type" value="Genomic_DNA"/>
</dbReference>
<reference evidence="1 2" key="1">
    <citation type="submission" date="2016-09" db="EMBL/GenBank/DDBJ databases">
        <authorList>
            <person name="Capua I."/>
            <person name="De Benedictis P."/>
            <person name="Joannis T."/>
            <person name="Lombin L.H."/>
            <person name="Cattoli G."/>
        </authorList>
    </citation>
    <scope>NUCLEOTIDE SEQUENCE [LARGE SCALE GENOMIC DNA]</scope>
    <source>
        <strain evidence="1 2">IMI 309357</strain>
    </source>
</reference>
<dbReference type="GeneID" id="34563458"/>
<comment type="caution">
    <text evidence="1">The sequence shown here is derived from an EMBL/GenBank/DDBJ whole genome shotgun (WGS) entry which is preliminary data.</text>
</comment>
<keyword evidence="1" id="KW-0503">Monooxygenase</keyword>
<dbReference type="SUPFAM" id="SSF48264">
    <property type="entry name" value="Cytochrome P450"/>
    <property type="match status" value="1"/>
</dbReference>
<dbReference type="AlphaFoldDB" id="A0A1G4AZC8"/>
<dbReference type="GO" id="GO:0020037">
    <property type="term" value="F:heme binding"/>
    <property type="evidence" value="ECO:0007669"/>
    <property type="project" value="InterPro"/>
</dbReference>
<dbReference type="GO" id="GO:0016705">
    <property type="term" value="F:oxidoreductase activity, acting on paired donors, with incorporation or reduction of molecular oxygen"/>
    <property type="evidence" value="ECO:0007669"/>
    <property type="project" value="InterPro"/>
</dbReference>
<dbReference type="GO" id="GO:0005506">
    <property type="term" value="F:iron ion binding"/>
    <property type="evidence" value="ECO:0007669"/>
    <property type="project" value="InterPro"/>
</dbReference>
<protein>
    <submittedName>
        <fullName evidence="1">Benzoate 4-monooxygenase cytochrome P450</fullName>
    </submittedName>
</protein>
<keyword evidence="2" id="KW-1185">Reference proteome</keyword>
<dbReference type="Gene3D" id="1.10.630.10">
    <property type="entry name" value="Cytochrome P450"/>
    <property type="match status" value="1"/>
</dbReference>
<accession>A0A1G4AZC8</accession>
<sequence length="168" mass="18703">MPAPQSTTLTSTPFSFFFGLRLAATTPWWMLRSYLGGRKMLWLSTAGREQHGYRCKLFAHGFLERAMRVAEGVWKAFVDVLFCEAWGGIIFLLTESPRVLAELATDGRSIFSQNLTQTRSLIFTDVNTCKYLLACIEEALSVYPPSPQPHHRIVPPGGATVDGVFLSG</sequence>
<evidence type="ECO:0000313" key="1">
    <source>
        <dbReference type="EMBL" id="OHE94392.1"/>
    </source>
</evidence>
<evidence type="ECO:0000313" key="2">
    <source>
        <dbReference type="Proteomes" id="UP000176998"/>
    </source>
</evidence>
<dbReference type="InterPro" id="IPR036396">
    <property type="entry name" value="Cyt_P450_sf"/>
</dbReference>
<dbReference type="STRING" id="1209926.A0A1G4AZC8"/>
<organism evidence="1 2">
    <name type="scientific">Colletotrichum orchidophilum</name>
    <dbReference type="NCBI Taxonomy" id="1209926"/>
    <lineage>
        <taxon>Eukaryota</taxon>
        <taxon>Fungi</taxon>
        <taxon>Dikarya</taxon>
        <taxon>Ascomycota</taxon>
        <taxon>Pezizomycotina</taxon>
        <taxon>Sordariomycetes</taxon>
        <taxon>Hypocreomycetidae</taxon>
        <taxon>Glomerellales</taxon>
        <taxon>Glomerellaceae</taxon>
        <taxon>Colletotrichum</taxon>
    </lineage>
</organism>
<dbReference type="RefSeq" id="XP_022471555.1">
    <property type="nucleotide sequence ID" value="XM_022621948.1"/>
</dbReference>
<gene>
    <name evidence="1" type="ORF">CORC01_10320</name>
</gene>
<proteinExistence type="predicted"/>
<keyword evidence="1" id="KW-0560">Oxidoreductase</keyword>
<name>A0A1G4AZC8_9PEZI</name>